<name>A0A0E9TKM8_ANGAN</name>
<dbReference type="AlphaFoldDB" id="A0A0E9TKM8"/>
<proteinExistence type="predicted"/>
<accession>A0A0E9TKM8</accession>
<reference evidence="1" key="2">
    <citation type="journal article" date="2015" name="Fish Shellfish Immunol.">
        <title>Early steps in the European eel (Anguilla anguilla)-Vibrio vulnificus interaction in the gills: Role of the RtxA13 toxin.</title>
        <authorList>
            <person name="Callol A."/>
            <person name="Pajuelo D."/>
            <person name="Ebbesson L."/>
            <person name="Teles M."/>
            <person name="MacKenzie S."/>
            <person name="Amaro C."/>
        </authorList>
    </citation>
    <scope>NUCLEOTIDE SEQUENCE</scope>
</reference>
<sequence>MRSGAIIEERECTQEQFRFSHRFINK</sequence>
<organism evidence="1">
    <name type="scientific">Anguilla anguilla</name>
    <name type="common">European freshwater eel</name>
    <name type="synonym">Muraena anguilla</name>
    <dbReference type="NCBI Taxonomy" id="7936"/>
    <lineage>
        <taxon>Eukaryota</taxon>
        <taxon>Metazoa</taxon>
        <taxon>Chordata</taxon>
        <taxon>Craniata</taxon>
        <taxon>Vertebrata</taxon>
        <taxon>Euteleostomi</taxon>
        <taxon>Actinopterygii</taxon>
        <taxon>Neopterygii</taxon>
        <taxon>Teleostei</taxon>
        <taxon>Anguilliformes</taxon>
        <taxon>Anguillidae</taxon>
        <taxon>Anguilla</taxon>
    </lineage>
</organism>
<dbReference type="EMBL" id="GBXM01051843">
    <property type="protein sequence ID" value="JAH56734.1"/>
    <property type="molecule type" value="Transcribed_RNA"/>
</dbReference>
<protein>
    <submittedName>
        <fullName evidence="1">Uncharacterized protein</fullName>
    </submittedName>
</protein>
<evidence type="ECO:0000313" key="1">
    <source>
        <dbReference type="EMBL" id="JAH53273.1"/>
    </source>
</evidence>
<reference evidence="1" key="1">
    <citation type="submission" date="2014-11" db="EMBL/GenBank/DDBJ databases">
        <authorList>
            <person name="Amaro Gonzalez C."/>
        </authorList>
    </citation>
    <scope>NUCLEOTIDE SEQUENCE</scope>
</reference>
<dbReference type="EMBL" id="GBXM01055304">
    <property type="protein sequence ID" value="JAH53273.1"/>
    <property type="molecule type" value="Transcribed_RNA"/>
</dbReference>